<feature type="region of interest" description="Disordered" evidence="1">
    <location>
        <begin position="739"/>
        <end position="966"/>
    </location>
</feature>
<feature type="compositionally biased region" description="Polar residues" evidence="1">
    <location>
        <begin position="1171"/>
        <end position="1180"/>
    </location>
</feature>
<evidence type="ECO:0000313" key="3">
    <source>
        <dbReference type="EMBL" id="CAD7699933.1"/>
    </source>
</evidence>
<reference evidence="3" key="1">
    <citation type="submission" date="2020-12" db="EMBL/GenBank/DDBJ databases">
        <authorList>
            <person name="Iha C."/>
        </authorList>
    </citation>
    <scope>NUCLEOTIDE SEQUENCE</scope>
</reference>
<dbReference type="GO" id="GO:0005524">
    <property type="term" value="F:ATP binding"/>
    <property type="evidence" value="ECO:0007669"/>
    <property type="project" value="InterPro"/>
</dbReference>
<dbReference type="PANTHER" id="PTHR44167">
    <property type="entry name" value="OVARIAN-SPECIFIC SERINE/THREONINE-PROTEIN KINASE LOK-RELATED"/>
    <property type="match status" value="1"/>
</dbReference>
<organism evidence="3 4">
    <name type="scientific">Ostreobium quekettii</name>
    <dbReference type="NCBI Taxonomy" id="121088"/>
    <lineage>
        <taxon>Eukaryota</taxon>
        <taxon>Viridiplantae</taxon>
        <taxon>Chlorophyta</taxon>
        <taxon>core chlorophytes</taxon>
        <taxon>Ulvophyceae</taxon>
        <taxon>TCBD clade</taxon>
        <taxon>Bryopsidales</taxon>
        <taxon>Ostreobineae</taxon>
        <taxon>Ostreobiaceae</taxon>
        <taxon>Ostreobium</taxon>
    </lineage>
</organism>
<feature type="compositionally biased region" description="Basic and acidic residues" evidence="1">
    <location>
        <begin position="527"/>
        <end position="545"/>
    </location>
</feature>
<dbReference type="PROSITE" id="PS00108">
    <property type="entry name" value="PROTEIN_KINASE_ST"/>
    <property type="match status" value="1"/>
</dbReference>
<dbReference type="PANTHER" id="PTHR44167:SF30">
    <property type="entry name" value="PHOSPHORYLASE KINASE"/>
    <property type="match status" value="1"/>
</dbReference>
<gene>
    <name evidence="3" type="ORF">OSTQU699_LOCUS5292</name>
</gene>
<feature type="compositionally biased region" description="Polar residues" evidence="1">
    <location>
        <begin position="633"/>
        <end position="642"/>
    </location>
</feature>
<feature type="region of interest" description="Disordered" evidence="1">
    <location>
        <begin position="397"/>
        <end position="694"/>
    </location>
</feature>
<feature type="region of interest" description="Disordered" evidence="1">
    <location>
        <begin position="1088"/>
        <end position="1189"/>
    </location>
</feature>
<dbReference type="Proteomes" id="UP000708148">
    <property type="component" value="Unassembled WGS sequence"/>
</dbReference>
<dbReference type="InterPro" id="IPR008271">
    <property type="entry name" value="Ser/Thr_kinase_AS"/>
</dbReference>
<feature type="domain" description="Protein kinase" evidence="2">
    <location>
        <begin position="1716"/>
        <end position="2020"/>
    </location>
</feature>
<name>A0A8S1J268_9CHLO</name>
<evidence type="ECO:0000256" key="1">
    <source>
        <dbReference type="SAM" id="MobiDB-lite"/>
    </source>
</evidence>
<dbReference type="SMART" id="SM00220">
    <property type="entry name" value="S_TKc"/>
    <property type="match status" value="1"/>
</dbReference>
<dbReference type="Gene3D" id="1.10.510.10">
    <property type="entry name" value="Transferase(Phosphotransferase) domain 1"/>
    <property type="match status" value="1"/>
</dbReference>
<feature type="compositionally biased region" description="Low complexity" evidence="1">
    <location>
        <begin position="9"/>
        <end position="20"/>
    </location>
</feature>
<proteinExistence type="predicted"/>
<feature type="compositionally biased region" description="Basic residues" evidence="1">
    <location>
        <begin position="617"/>
        <end position="629"/>
    </location>
</feature>
<protein>
    <recommendedName>
        <fullName evidence="2">Protein kinase domain-containing protein</fullName>
    </recommendedName>
</protein>
<feature type="compositionally biased region" description="Polar residues" evidence="1">
    <location>
        <begin position="462"/>
        <end position="480"/>
    </location>
</feature>
<feature type="region of interest" description="Disordered" evidence="1">
    <location>
        <begin position="992"/>
        <end position="1037"/>
    </location>
</feature>
<feature type="compositionally biased region" description="Basic residues" evidence="1">
    <location>
        <begin position="862"/>
        <end position="871"/>
    </location>
</feature>
<feature type="compositionally biased region" description="Basic and acidic residues" evidence="1">
    <location>
        <begin position="497"/>
        <end position="515"/>
    </location>
</feature>
<dbReference type="InterPro" id="IPR000719">
    <property type="entry name" value="Prot_kinase_dom"/>
</dbReference>
<dbReference type="EMBL" id="CAJHUC010001137">
    <property type="protein sequence ID" value="CAD7699933.1"/>
    <property type="molecule type" value="Genomic_DNA"/>
</dbReference>
<feature type="region of interest" description="Disordered" evidence="1">
    <location>
        <begin position="1"/>
        <end position="28"/>
    </location>
</feature>
<dbReference type="Gene3D" id="3.30.200.20">
    <property type="entry name" value="Phosphorylase Kinase, domain 1"/>
    <property type="match status" value="1"/>
</dbReference>
<dbReference type="PROSITE" id="PS50011">
    <property type="entry name" value="PROTEIN_KINASE_DOM"/>
    <property type="match status" value="1"/>
</dbReference>
<feature type="region of interest" description="Disordered" evidence="1">
    <location>
        <begin position="1355"/>
        <end position="1398"/>
    </location>
</feature>
<keyword evidence="4" id="KW-1185">Reference proteome</keyword>
<feature type="compositionally biased region" description="Polar residues" evidence="1">
    <location>
        <begin position="932"/>
        <end position="944"/>
    </location>
</feature>
<sequence>MTQYQMMTQDLSSSSSSSSEGGDDQDDLESHDVAMDLQLQPMFTGQWDLEASVAYQIKCIIMELFLGFSALNQGSLLEQQVHILEPDTNPADDDDASQELVRSDPSGLVVAELLTPTWLVYPGEQPPVRRGPSRRGSALALAVVHEFACRIPQELQLSPPGDVVLEEFLIRSLLERRQWRTFVFDYAKAVLFSDKLASLYDKHELACLRLAVFCYFTSLVKVVASDILEHLSFLISTRDGLVPRVLRHNDWGAANGGPPLGGGLHAQVLLFLKAAFSVPHNTILAQSDVSLYYLDLHWTAFKKLYNRAAAKGSEVKPVCRLHLEVIREIVAHKKPFIYTHLCALGILERLAGEISIEGKEAMAVKLQSFMPAQAKVNQRQKQHGNDRMKIPQSAFADKKVQAAARPSGGQKAAAPAPNPVPPLSLSPAPAKEASTDSSTRVSLVRLDRKSGKSKGRSSNGSQVTTTKTCSGGSGQKSARGQKSGRKKPVTLARKSLKSTEAKTLKEESRGKKEEGTAEVSLFRKSTKSTDAKTVKDDGREKKDDGAAEVSLFRRSTKSADAKAVKGDGRDRKEGGPSEDKPSNGARASGVKRSLGKLASSGSQDARRIAGATDGKTVYRRKRSARRHKKDVQTAPSEGQTPCTLAAESCGSGSGSGNQTANQQKPRGHALPGKGKAMEPPTAVPKEPPMSACASVASGSQAASSAVFEPLECPLDEFPSTSSQTGSPGGDIRAILSLTSKPVVGGPGRLQPKSLGRHSADSRNAKANVVQREATAGRASSDSKGPKAALSSSKAGMARAHSTPGQLQNKTEGVKARRARSAMPGTLDSIAEPFAKTAWDSGTKVRPSTPPKSLASRYGPNRPTRKAPRKRAMSTTVLPTIVDKTDMGVDPPTAESAALRKSRSKSWAPLGESVLQVSTKPDEREIALLLEDGQTTPTGSESSLDFQKEPSPPTRLGNADLDSDGEQGDLVFIPEATELRGEMVSAETFSVGEDPAVDAGVPGPSNAVNQPVPALRLHNDDQAEQDSAAGSAVPQQDVDGVVPRLNLAEIVGARVPVKGSQQLFDPNNTASSITSTTLSSEYICDRDSSFTIGREPSELDASEAAGRRAGKRSPSGGKLSESEHNGPPTFGLVCRARANTPASSSVPNAQAGHQASANQDVQSAFGSEDFDGSTSPGSWQPPSDFEYTGDMSDDARRLERLERQHHGYAPSFDSMDTFSLPGSGRARPFSVPPIRMPGMEASTPQEGNPAKEMLRTSSSQYQDDQRSKTSLGFAGEDKHSRVPSIDSRGVAGGPLSGTVANLMYDFEMTGDASDDARMLDRMERRKRGETLSTMSSQFGSFDLSGSSDLAAGSKPIPVPPISIGGPIARPGKSRLRSRSRNISQQSVGSDAFGKSNGSPLCQRTDSMVSKASTFQPPSDFEYTGDVSDDARRLDALERRQRGLSMSTVASFSTLQTGDFANDMELEGHGKAEVPLLDLNQGFIQHTRQQSNLSGNMMSWGSISSEQTKSMTHVWTGVSTSNPFVSATNMDTRQPESLFSYDTKKEVHRVRAAADRAPTPPLPIGVAGMVKHRGGGAGKDAHSTKGPLSLAGMRKDHSLAGQNPKSQQSSAENGGSQFAVMRRLRGAYQSDKLHAIILEILLEGMLLEECTRPARETDKPEAVQLVQKDLPIYLHHHLNHSCSRHILPVLRHRALKRNPRLFGLLRMLAREFFPSSIYKSSKRMGKGAFAQVHRCMLPVKGGPNTCAVKVEDLPAESNCMRTLMDMFSEVSILEQFRGLPCISQLFDYGITHDSMYMVMKEYRCSLLDWRKRLPARCPRALRLFLRIFRNVVEAVKILHEHNVVHFDLKCSNVLLDPLPGVEGHFWSPPTEELPFRVVLADFGEARSYSNSWEARTVRNRGTEFNKSPEMLLISNASKRDLPEFDRRKRQGAGQPCDVWALGCLLFEVVTGEVLQYDDDYARFFVRITRASLPVVDGERLRLLDLDSKSSEIVLDLLNFMLVRDQSWRPSLTMVERRLDQLMTSGSLPIYARPMSTGADDDDEPVPANVKQTPGIQLFGDIGELPLDIVKLTDQHVLARIAMVRDPWVLTENNITMVVLMRGGPPNAVTIAIRGAAARAQIELLELDLLIGLMESDPTEARCRKGQSEHEILSRDQINAVLERRSARVAMAAEAGYEKALLRLATAIVKEEESIGEFEAHLWIWRRLKQ</sequence>
<dbReference type="GO" id="GO:0005634">
    <property type="term" value="C:nucleus"/>
    <property type="evidence" value="ECO:0007669"/>
    <property type="project" value="TreeGrafter"/>
</dbReference>
<dbReference type="GO" id="GO:0004674">
    <property type="term" value="F:protein serine/threonine kinase activity"/>
    <property type="evidence" value="ECO:0007669"/>
    <property type="project" value="TreeGrafter"/>
</dbReference>
<accession>A0A8S1J268</accession>
<dbReference type="GO" id="GO:0044773">
    <property type="term" value="P:mitotic DNA damage checkpoint signaling"/>
    <property type="evidence" value="ECO:0007669"/>
    <property type="project" value="TreeGrafter"/>
</dbReference>
<comment type="caution">
    <text evidence="3">The sequence shown here is derived from an EMBL/GenBank/DDBJ whole genome shotgun (WGS) entry which is preliminary data.</text>
</comment>
<dbReference type="Pfam" id="PF00069">
    <property type="entry name" value="Pkinase"/>
    <property type="match status" value="1"/>
</dbReference>
<feature type="region of interest" description="Disordered" evidence="1">
    <location>
        <begin position="1205"/>
        <end position="1289"/>
    </location>
</feature>
<dbReference type="CDD" id="cd00180">
    <property type="entry name" value="PKc"/>
    <property type="match status" value="1"/>
</dbReference>
<dbReference type="OrthoDB" id="568369at2759"/>
<evidence type="ECO:0000259" key="2">
    <source>
        <dbReference type="PROSITE" id="PS50011"/>
    </source>
</evidence>
<evidence type="ECO:0000313" key="4">
    <source>
        <dbReference type="Proteomes" id="UP000708148"/>
    </source>
</evidence>
<dbReference type="InterPro" id="IPR011009">
    <property type="entry name" value="Kinase-like_dom_sf"/>
</dbReference>
<dbReference type="SUPFAM" id="SSF56112">
    <property type="entry name" value="Protein kinase-like (PK-like)"/>
    <property type="match status" value="1"/>
</dbReference>
<feature type="compositionally biased region" description="Basic and acidic residues" evidence="1">
    <location>
        <begin position="557"/>
        <end position="581"/>
    </location>
</feature>
<feature type="compositionally biased region" description="Polar residues" evidence="1">
    <location>
        <begin position="1139"/>
        <end position="1164"/>
    </location>
</feature>